<feature type="transmembrane region" description="Helical" evidence="2">
    <location>
        <begin position="12"/>
        <end position="33"/>
    </location>
</feature>
<sequence length="274" mass="27926">MTNTDEPRSGSKGILSFAAAGLTLAVGITVWTWNSAVSNTAASPDETNTSATSELASDQASRSTATNTSSKATRSSSSPAPEQGEGMNGNGTPTDPTEKIDALARGGNLAPLGNDPLLPPDTWRGGYQAPSPQQTIVEDAEPSGTSPQKLPKQPQMPDMNLPPLPSEWPTKLPGVPGKPPSKGDPKPSNPTTPKPGKPGVQDGTTTTPGAGEADPGQQPDQPNTGSSDIGQGGTPAPSTKTNKNTKTDGEGADKKSDSQPEATPTPEPKPRPGR</sequence>
<dbReference type="Proteomes" id="UP000324726">
    <property type="component" value="Unassembled WGS sequence"/>
</dbReference>
<keyword evidence="2" id="KW-1133">Transmembrane helix</keyword>
<gene>
    <name evidence="3" type="ORF">FYJ87_09285</name>
</gene>
<proteinExistence type="predicted"/>
<keyword evidence="2" id="KW-0472">Membrane</keyword>
<name>A0A5D4FKP5_9CORY</name>
<organism evidence="3 4">
    <name type="scientific">Corynebacterium urealyticum</name>
    <dbReference type="NCBI Taxonomy" id="43771"/>
    <lineage>
        <taxon>Bacteria</taxon>
        <taxon>Bacillati</taxon>
        <taxon>Actinomycetota</taxon>
        <taxon>Actinomycetes</taxon>
        <taxon>Mycobacteriales</taxon>
        <taxon>Corynebacteriaceae</taxon>
        <taxon>Corynebacterium</taxon>
    </lineage>
</organism>
<feature type="region of interest" description="Disordered" evidence="1">
    <location>
        <begin position="40"/>
        <end position="274"/>
    </location>
</feature>
<dbReference type="AlphaFoldDB" id="A0A5D4FKP5"/>
<protein>
    <submittedName>
        <fullName evidence="3">Uncharacterized protein</fullName>
    </submittedName>
</protein>
<feature type="compositionally biased region" description="Polar residues" evidence="1">
    <location>
        <begin position="40"/>
        <end position="59"/>
    </location>
</feature>
<evidence type="ECO:0000313" key="4">
    <source>
        <dbReference type="Proteomes" id="UP000324726"/>
    </source>
</evidence>
<comment type="caution">
    <text evidence="3">The sequence shown here is derived from an EMBL/GenBank/DDBJ whole genome shotgun (WGS) entry which is preliminary data.</text>
</comment>
<feature type="compositionally biased region" description="Low complexity" evidence="1">
    <location>
        <begin position="60"/>
        <end position="81"/>
    </location>
</feature>
<feature type="compositionally biased region" description="Polar residues" evidence="1">
    <location>
        <begin position="218"/>
        <end position="229"/>
    </location>
</feature>
<reference evidence="3 4" key="1">
    <citation type="submission" date="2019-08" db="EMBL/GenBank/DDBJ databases">
        <title>Draft genome of C. urealyticum strain VH4248.</title>
        <authorList>
            <person name="Navas J."/>
        </authorList>
    </citation>
    <scope>NUCLEOTIDE SEQUENCE [LARGE SCALE GENOMIC DNA]</scope>
    <source>
        <strain evidence="3 4">VH4248</strain>
    </source>
</reference>
<feature type="compositionally biased region" description="Pro residues" evidence="1">
    <location>
        <begin position="187"/>
        <end position="196"/>
    </location>
</feature>
<feature type="compositionally biased region" description="Basic and acidic residues" evidence="1">
    <location>
        <begin position="245"/>
        <end position="258"/>
    </location>
</feature>
<evidence type="ECO:0000313" key="3">
    <source>
        <dbReference type="EMBL" id="TYR17016.1"/>
    </source>
</evidence>
<dbReference type="EMBL" id="VSZI01000002">
    <property type="protein sequence ID" value="TYR17016.1"/>
    <property type="molecule type" value="Genomic_DNA"/>
</dbReference>
<dbReference type="RefSeq" id="WP_148813294.1">
    <property type="nucleotide sequence ID" value="NZ_VSZI01000002.1"/>
</dbReference>
<evidence type="ECO:0000256" key="2">
    <source>
        <dbReference type="SAM" id="Phobius"/>
    </source>
</evidence>
<evidence type="ECO:0000256" key="1">
    <source>
        <dbReference type="SAM" id="MobiDB-lite"/>
    </source>
</evidence>
<keyword evidence="2" id="KW-0812">Transmembrane</keyword>
<accession>A0A5D4FKP5</accession>